<dbReference type="Proteomes" id="UP000315938">
    <property type="component" value="Unassembled WGS sequence"/>
</dbReference>
<comment type="caution">
    <text evidence="6">The sequence shown here is derived from an EMBL/GenBank/DDBJ whole genome shotgun (WGS) entry which is preliminary data.</text>
</comment>
<dbReference type="OMA" id="LIHMHGE"/>
<evidence type="ECO:0000256" key="4">
    <source>
        <dbReference type="PROSITE-ProRule" id="PRU00236"/>
    </source>
</evidence>
<dbReference type="Gene3D" id="3.40.50.1220">
    <property type="entry name" value="TPP-binding domain"/>
    <property type="match status" value="1"/>
</dbReference>
<comment type="caution">
    <text evidence="4">Lacks conserved residue(s) required for the propagation of feature annotation.</text>
</comment>
<dbReference type="NCBIfam" id="NF001752">
    <property type="entry name" value="PRK00481.1-1"/>
    <property type="match status" value="1"/>
</dbReference>
<protein>
    <recommendedName>
        <fullName evidence="1">protein acetyllysine N-acetyltransferase</fullName>
        <ecNumber evidence="1">2.3.1.286</ecNumber>
    </recommendedName>
</protein>
<evidence type="ECO:0000313" key="6">
    <source>
        <dbReference type="EMBL" id="TRY00259.1"/>
    </source>
</evidence>
<dbReference type="EMBL" id="VKID01000001">
    <property type="protein sequence ID" value="TRY00259.1"/>
    <property type="molecule type" value="Genomic_DNA"/>
</dbReference>
<organism evidence="6 7">
    <name type="scientific">Acholeplasma laidlawii</name>
    <dbReference type="NCBI Taxonomy" id="2148"/>
    <lineage>
        <taxon>Bacteria</taxon>
        <taxon>Bacillati</taxon>
        <taxon>Mycoplasmatota</taxon>
        <taxon>Mollicutes</taxon>
        <taxon>Acholeplasmatales</taxon>
        <taxon>Acholeplasmataceae</taxon>
        <taxon>Acholeplasma</taxon>
    </lineage>
</organism>
<evidence type="ECO:0000313" key="7">
    <source>
        <dbReference type="Proteomes" id="UP000315938"/>
    </source>
</evidence>
<evidence type="ECO:0000256" key="1">
    <source>
        <dbReference type="ARBA" id="ARBA00012928"/>
    </source>
</evidence>
<dbReference type="AlphaFoldDB" id="A0A553IJ94"/>
<dbReference type="InterPro" id="IPR003000">
    <property type="entry name" value="Sirtuin"/>
</dbReference>
<gene>
    <name evidence="6" type="ORF">FNV44_04215</name>
</gene>
<dbReference type="InterPro" id="IPR026591">
    <property type="entry name" value="Sirtuin_cat_small_dom_sf"/>
</dbReference>
<dbReference type="RefSeq" id="WP_012242244.1">
    <property type="nucleotide sequence ID" value="NZ_CP103951.1"/>
</dbReference>
<dbReference type="Pfam" id="PF02146">
    <property type="entry name" value="SIR2"/>
    <property type="match status" value="1"/>
</dbReference>
<sequence>MTIKELQTIIDTSNYIVFFGGAGVSTESGIKDFRSKDGLYSQKFKNYRPEDILSRSFFFNHTKDFYEYFRRHFLDTGIKPNKAHMWLKDAESIGKVKCVITQNIDGLHQMAGSKNVVELHGSAHRYYTVKKKQPIDGLTYILNTEDIPVDSEGDLIKPDVVLYEEPLNSEVVRKAIEEISKADTLIVAGTSLTVYPAASFIEYFKGKHLIVINKEYMQFKHFIEGQVGEILSQIKL</sequence>
<dbReference type="PANTHER" id="PTHR11085:SF4">
    <property type="entry name" value="NAD-DEPENDENT PROTEIN DEACYLASE"/>
    <property type="match status" value="1"/>
</dbReference>
<dbReference type="GeneID" id="41338474"/>
<proteinExistence type="predicted"/>
<evidence type="ECO:0000259" key="5">
    <source>
        <dbReference type="PROSITE" id="PS50305"/>
    </source>
</evidence>
<dbReference type="EC" id="2.3.1.286" evidence="1"/>
<accession>A0A553IJ94</accession>
<keyword evidence="3" id="KW-0520">NAD</keyword>
<evidence type="ECO:0000256" key="3">
    <source>
        <dbReference type="ARBA" id="ARBA00023027"/>
    </source>
</evidence>
<dbReference type="InterPro" id="IPR029035">
    <property type="entry name" value="DHS-like_NAD/FAD-binding_dom"/>
</dbReference>
<keyword evidence="2" id="KW-0808">Transferase</keyword>
<dbReference type="PROSITE" id="PS50305">
    <property type="entry name" value="SIRTUIN"/>
    <property type="match status" value="1"/>
</dbReference>
<name>A0A553IJ94_ACHLA</name>
<evidence type="ECO:0000256" key="2">
    <source>
        <dbReference type="ARBA" id="ARBA00022679"/>
    </source>
</evidence>
<reference evidence="6 7" key="1">
    <citation type="submission" date="2019-07" db="EMBL/GenBank/DDBJ databases">
        <title>Genome sequence of Acholeplasma laidlawii strain with increased resistance to erythromycin.</title>
        <authorList>
            <person name="Medvedeva E.S."/>
            <person name="Baranova N.B."/>
            <person name="Siniagina M.N."/>
            <person name="Mouzykantov A."/>
            <person name="Chernova O.A."/>
            <person name="Chernov V.M."/>
        </authorList>
    </citation>
    <scope>NUCLEOTIDE SEQUENCE [LARGE SCALE GENOMIC DNA]</scope>
    <source>
        <strain evidence="6 7">PG8REry</strain>
    </source>
</reference>
<dbReference type="Gene3D" id="3.30.1600.10">
    <property type="entry name" value="SIR2/SIRT2 'Small Domain"/>
    <property type="match status" value="1"/>
</dbReference>
<dbReference type="InterPro" id="IPR050134">
    <property type="entry name" value="NAD-dep_sirtuin_deacylases"/>
</dbReference>
<dbReference type="GO" id="GO:0017136">
    <property type="term" value="F:histone deacetylase activity, NAD-dependent"/>
    <property type="evidence" value="ECO:0007669"/>
    <property type="project" value="TreeGrafter"/>
</dbReference>
<dbReference type="GO" id="GO:0070403">
    <property type="term" value="F:NAD+ binding"/>
    <property type="evidence" value="ECO:0007669"/>
    <property type="project" value="InterPro"/>
</dbReference>
<dbReference type="InterPro" id="IPR026590">
    <property type="entry name" value="Ssirtuin_cat_dom"/>
</dbReference>
<dbReference type="SUPFAM" id="SSF52467">
    <property type="entry name" value="DHS-like NAD/FAD-binding domain"/>
    <property type="match status" value="1"/>
</dbReference>
<dbReference type="PANTHER" id="PTHR11085">
    <property type="entry name" value="NAD-DEPENDENT PROTEIN DEACYLASE SIRTUIN-5, MITOCHONDRIAL-RELATED"/>
    <property type="match status" value="1"/>
</dbReference>
<feature type="domain" description="Deacetylase sirtuin-type" evidence="5">
    <location>
        <begin position="1"/>
        <end position="236"/>
    </location>
</feature>